<organism evidence="1 2">
    <name type="scientific">Hoylesella shahii DSM 15611 = JCM 12083</name>
    <dbReference type="NCBI Taxonomy" id="1122991"/>
    <lineage>
        <taxon>Bacteria</taxon>
        <taxon>Pseudomonadati</taxon>
        <taxon>Bacteroidota</taxon>
        <taxon>Bacteroidia</taxon>
        <taxon>Bacteroidales</taxon>
        <taxon>Prevotellaceae</taxon>
        <taxon>Hoylesella</taxon>
    </lineage>
</organism>
<sequence length="40" mass="4404">MQQITSLTARDSLAFCSILRCVLVQLAVLKPSFYASIMKG</sequence>
<evidence type="ECO:0000313" key="1">
    <source>
        <dbReference type="EMBL" id="PXX21865.1"/>
    </source>
</evidence>
<reference evidence="1 2" key="1">
    <citation type="submission" date="2018-05" db="EMBL/GenBank/DDBJ databases">
        <title>Genomic Encyclopedia of Type Strains, Phase I: the one thousand microbial genomes (KMG-I) project.</title>
        <authorList>
            <person name="Kyrpides N."/>
        </authorList>
    </citation>
    <scope>NUCLEOTIDE SEQUENCE [LARGE SCALE GENOMIC DNA]</scope>
    <source>
        <strain evidence="1 2">DSM 15611</strain>
    </source>
</reference>
<accession>A0A318HTP0</accession>
<dbReference type="EMBL" id="QJJX01000015">
    <property type="protein sequence ID" value="PXX21865.1"/>
    <property type="molecule type" value="Genomic_DNA"/>
</dbReference>
<keyword evidence="2" id="KW-1185">Reference proteome</keyword>
<name>A0A318HTP0_9BACT</name>
<evidence type="ECO:0000313" key="2">
    <source>
        <dbReference type="Proteomes" id="UP000248314"/>
    </source>
</evidence>
<gene>
    <name evidence="1" type="ORF">EJ73_01450</name>
</gene>
<dbReference type="AlphaFoldDB" id="A0A318HTP0"/>
<protein>
    <submittedName>
        <fullName evidence="1">Uncharacterized protein</fullName>
    </submittedName>
</protein>
<comment type="caution">
    <text evidence="1">The sequence shown here is derived from an EMBL/GenBank/DDBJ whole genome shotgun (WGS) entry which is preliminary data.</text>
</comment>
<proteinExistence type="predicted"/>
<dbReference type="Proteomes" id="UP000248314">
    <property type="component" value="Unassembled WGS sequence"/>
</dbReference>